<evidence type="ECO:0000259" key="3">
    <source>
        <dbReference type="Pfam" id="PF07635"/>
    </source>
</evidence>
<dbReference type="EMBL" id="CP036343">
    <property type="protein sequence ID" value="QDT90394.1"/>
    <property type="molecule type" value="Genomic_DNA"/>
</dbReference>
<proteinExistence type="predicted"/>
<evidence type="ECO:0000259" key="2">
    <source>
        <dbReference type="Pfam" id="PF07587"/>
    </source>
</evidence>
<dbReference type="OrthoDB" id="127107at2"/>
<dbReference type="InterPro" id="IPR022655">
    <property type="entry name" value="DUF1553"/>
</dbReference>
<dbReference type="Pfam" id="PF07583">
    <property type="entry name" value="PSCyt2"/>
    <property type="match status" value="1"/>
</dbReference>
<evidence type="ECO:0000313" key="5">
    <source>
        <dbReference type="Proteomes" id="UP000316855"/>
    </source>
</evidence>
<dbReference type="Pfam" id="PF07587">
    <property type="entry name" value="PSD1"/>
    <property type="match status" value="1"/>
</dbReference>
<dbReference type="Proteomes" id="UP000316855">
    <property type="component" value="Chromosome"/>
</dbReference>
<sequence>MKFFLYSLIGLFILIWLSPVECLSAEPTQPTHREKELYFEQHVRPLLIKHCQECHGAKKQFAELRLDSRPALLKGGESGPAVKVNHPENSLLMSAVRRESLEMPPDNSLTPGEIEILSVWIRQGAVWPQSADSKQPTTIDYTKHWSFQPIQDPAIPPVKNKDWPHNNIDYFILSRLEKAGLQPAPTAISAVLLKRIFWDLTGLLPTQEQIQSFTSNDQKSMVDSAVTAQLASLHYGERWGRHWLDLARYADTKGYVFFEKPAFHFAYTYRDYVINSLNQDKPFDQFIREQLAADYLKEELPHESQAALGFITLGPRFKNDIHDIISDRIDVVTRGFLGLTVGCARCHNHKYDPVSTEDYYSLYGVFRNSLVPLDLPFRKQNHLSSELQEQAVKMQSAARELNNLYEGQHQKVLQDTSERLAEYLIVAQSRRQGPDTVKFDVIVDGDDLNPEVLLLWQEFLDITEKSADPVFSIWQKLDSIPEQMFASQAADVLERIIAASNPDSVQSLLASHLLKKNPRQFNDIIRGYATLFHEIDHDWAHRIVVARKPEQKQNQQPFPIARRQYLDSFYSPHSPLTIPLHGYTVLKLFPDRKLQEKVKALNAALDQARAQAPIELAQMMTLRDADQIIEPRVFKRGNPGSPGQPVTRKYLSYFEQVSDEQFQQGSGRLELANAISSSRNPLTARVIVNRVWQHHFGQGIVSTPSDFGIQGARPSHPELLDHLATWFIQNGWSIKKLHRYIMQSATYQQSSISHETGEKLDPANKLLWRMNRRRQDFESMRDTLLQVSHQLDSTVGGKSVSGITSDSNRRRTLYTFINRQEVPGLLRTFDFPSPDVSTGTRNSTSVPGQSLFLMNHPLVLKSAFILGNESEQAETPTAGIQHLYRSILQRDPTQSEISEMLEFVAKDQIKLKTEPTRSEWEYGYASYDLITKTLSDFQPLLHWNGKQYQGGDRLPDSKIGWVFLDQTGGHPGNDLDHVAVIRWRAPDEITVSLTGVLKHELPQGNGIRGRVLVNNQLALGPWTLHENTAKTDIKSIKLKKNQTIDFVVDIAGHLGFDSFIWSLDITANSPELTTVSKSEPQPPLVRQWNYSKDFRKPAPVPVTSWQSLAQILLLSNEFQFID</sequence>
<dbReference type="RefSeq" id="WP_145226304.1">
    <property type="nucleotide sequence ID" value="NZ_CP036343.1"/>
</dbReference>
<accession>A0A517VBL2</accession>
<feature type="domain" description="DUF1549" evidence="1">
    <location>
        <begin position="167"/>
        <end position="368"/>
    </location>
</feature>
<dbReference type="KEGG" id="gax:Pan161_20440"/>
<keyword evidence="5" id="KW-1185">Reference proteome</keyword>
<dbReference type="InterPro" id="IPR011429">
    <property type="entry name" value="Cyt_c_Planctomycete-type"/>
</dbReference>
<evidence type="ECO:0000313" key="4">
    <source>
        <dbReference type="EMBL" id="QDT90394.1"/>
    </source>
</evidence>
<dbReference type="InterPro" id="IPR011444">
    <property type="entry name" value="DUF1549"/>
</dbReference>
<feature type="domain" description="Cytochrome C Planctomycete-type" evidence="3">
    <location>
        <begin position="51"/>
        <end position="106"/>
    </location>
</feature>
<dbReference type="PANTHER" id="PTHR35889:SF3">
    <property type="entry name" value="F-BOX DOMAIN-CONTAINING PROTEIN"/>
    <property type="match status" value="1"/>
</dbReference>
<dbReference type="AlphaFoldDB" id="A0A517VBL2"/>
<protein>
    <submittedName>
        <fullName evidence="4">Planctomycete cytochrome C</fullName>
    </submittedName>
</protein>
<feature type="domain" description="DUF1553" evidence="2">
    <location>
        <begin position="667"/>
        <end position="903"/>
    </location>
</feature>
<reference evidence="4 5" key="1">
    <citation type="submission" date="2019-02" db="EMBL/GenBank/DDBJ databases">
        <title>Deep-cultivation of Planctomycetes and their phenomic and genomic characterization uncovers novel biology.</title>
        <authorList>
            <person name="Wiegand S."/>
            <person name="Jogler M."/>
            <person name="Boedeker C."/>
            <person name="Pinto D."/>
            <person name="Vollmers J."/>
            <person name="Rivas-Marin E."/>
            <person name="Kohn T."/>
            <person name="Peeters S.H."/>
            <person name="Heuer A."/>
            <person name="Rast P."/>
            <person name="Oberbeckmann S."/>
            <person name="Bunk B."/>
            <person name="Jeske O."/>
            <person name="Meyerdierks A."/>
            <person name="Storesund J.E."/>
            <person name="Kallscheuer N."/>
            <person name="Luecker S."/>
            <person name="Lage O.M."/>
            <person name="Pohl T."/>
            <person name="Merkel B.J."/>
            <person name="Hornburger P."/>
            <person name="Mueller R.-W."/>
            <person name="Bruemmer F."/>
            <person name="Labrenz M."/>
            <person name="Spormann A.M."/>
            <person name="Op den Camp H."/>
            <person name="Overmann J."/>
            <person name="Amann R."/>
            <person name="Jetten M.S.M."/>
            <person name="Mascher T."/>
            <person name="Medema M.H."/>
            <person name="Devos D.P."/>
            <person name="Kaster A.-K."/>
            <person name="Ovreas L."/>
            <person name="Rohde M."/>
            <person name="Galperin M.Y."/>
            <person name="Jogler C."/>
        </authorList>
    </citation>
    <scope>NUCLEOTIDE SEQUENCE [LARGE SCALE GENOMIC DNA]</scope>
    <source>
        <strain evidence="4 5">Pan161</strain>
    </source>
</reference>
<organism evidence="4 5">
    <name type="scientific">Gimesia algae</name>
    <dbReference type="NCBI Taxonomy" id="2527971"/>
    <lineage>
        <taxon>Bacteria</taxon>
        <taxon>Pseudomonadati</taxon>
        <taxon>Planctomycetota</taxon>
        <taxon>Planctomycetia</taxon>
        <taxon>Planctomycetales</taxon>
        <taxon>Planctomycetaceae</taxon>
        <taxon>Gimesia</taxon>
    </lineage>
</organism>
<dbReference type="PANTHER" id="PTHR35889">
    <property type="entry name" value="CYCLOINULO-OLIGOSACCHARIDE FRUCTANOTRANSFERASE-RELATED"/>
    <property type="match status" value="1"/>
</dbReference>
<evidence type="ECO:0000259" key="1">
    <source>
        <dbReference type="Pfam" id="PF07583"/>
    </source>
</evidence>
<dbReference type="Pfam" id="PF07635">
    <property type="entry name" value="PSCyt1"/>
    <property type="match status" value="1"/>
</dbReference>
<gene>
    <name evidence="4" type="ORF">Pan161_20440</name>
</gene>
<name>A0A517VBL2_9PLAN</name>